<feature type="domain" description="Response regulatory" evidence="3">
    <location>
        <begin position="6"/>
        <end position="122"/>
    </location>
</feature>
<evidence type="ECO:0000313" key="5">
    <source>
        <dbReference type="Proteomes" id="UP000233597"/>
    </source>
</evidence>
<dbReference type="AlphaFoldDB" id="A0A2N3KMY6"/>
<comment type="caution">
    <text evidence="4">The sequence shown here is derived from an EMBL/GenBank/DDBJ whole genome shotgun (WGS) entry which is preliminary data.</text>
</comment>
<accession>A0A2N3KMY6</accession>
<dbReference type="PROSITE" id="PS50110">
    <property type="entry name" value="RESPONSE_REGULATORY"/>
    <property type="match status" value="1"/>
</dbReference>
<reference evidence="4 5" key="1">
    <citation type="submission" date="2017-09" db="EMBL/GenBank/DDBJ databases">
        <title>Biodiversity and function of Thalassospira species in the particle-attached aromatic-hydrocarbon-degrading consortia from the surface seawater of the South China Sea.</title>
        <authorList>
            <person name="Dong C."/>
            <person name="Liu R."/>
            <person name="Shao Z."/>
        </authorList>
    </citation>
    <scope>NUCLEOTIDE SEQUENCE [LARGE SCALE GENOMIC DNA]</scope>
    <source>
        <strain evidence="4 5">CSC1P2</strain>
    </source>
</reference>
<dbReference type="SMART" id="SM00448">
    <property type="entry name" value="REC"/>
    <property type="match status" value="1"/>
</dbReference>
<dbReference type="EMBL" id="NWTK01000012">
    <property type="protein sequence ID" value="PKR51890.1"/>
    <property type="molecule type" value="Genomic_DNA"/>
</dbReference>
<dbReference type="Proteomes" id="UP000233597">
    <property type="component" value="Unassembled WGS sequence"/>
</dbReference>
<dbReference type="Pfam" id="PF00072">
    <property type="entry name" value="Response_reg"/>
    <property type="match status" value="1"/>
</dbReference>
<organism evidence="4 5">
    <name type="scientific">Thalassospira marina</name>
    <dbReference type="NCBI Taxonomy" id="2048283"/>
    <lineage>
        <taxon>Bacteria</taxon>
        <taxon>Pseudomonadati</taxon>
        <taxon>Pseudomonadota</taxon>
        <taxon>Alphaproteobacteria</taxon>
        <taxon>Rhodospirillales</taxon>
        <taxon>Thalassospiraceae</taxon>
        <taxon>Thalassospira</taxon>
    </lineage>
</organism>
<dbReference type="OrthoDB" id="9803649at2"/>
<protein>
    <submittedName>
        <fullName evidence="4">Response regulator</fullName>
    </submittedName>
</protein>
<dbReference type="SUPFAM" id="SSF52172">
    <property type="entry name" value="CheY-like"/>
    <property type="match status" value="1"/>
</dbReference>
<dbReference type="Gene3D" id="1.10.3210.10">
    <property type="entry name" value="Hypothetical protein af1432"/>
    <property type="match status" value="1"/>
</dbReference>
<keyword evidence="1 2" id="KW-0597">Phosphoprotein</keyword>
<gene>
    <name evidence="4" type="ORF">COO20_17300</name>
</gene>
<name>A0A2N3KMY6_9PROT</name>
<sequence length="406" mass="45768">MADAPSIIFVDDDPNVLSGLRRRVRAKRPNWRLQFCDNGEEVLNLLQSRHSVDVIVSDMRMPVMDGAELFRKVSRLYPEIGRILLSGYADEHANLLGTSATHHFLMKPCDDQSIINAIERALILRSYLRDPYLLGVMSCLPGHYLWPTAFRNLQTTLYHEGPISEENLSHYAMDHRECVTFIQRYARREGLIGENSTATLHHLFEVLGIESVKALALLFEIYGNGDITVAENDPELIRALIMAEIAARIGRHENSEFENIDASRAASLLAHIGSKLIETVLPNQSMTARHIADKNQCDIISAEIDVMGISHAGLSACMAALWSFKHEIIEDIAFHHRPESAPTGRSSTLATVYAAQHFAREYGRSGRLVKEKYPLSERYLATVGIGEKWTAWSNIARETVRLHEMR</sequence>
<proteinExistence type="predicted"/>
<evidence type="ECO:0000313" key="4">
    <source>
        <dbReference type="EMBL" id="PKR51890.1"/>
    </source>
</evidence>
<dbReference type="PANTHER" id="PTHR44591">
    <property type="entry name" value="STRESS RESPONSE REGULATOR PROTEIN 1"/>
    <property type="match status" value="1"/>
</dbReference>
<dbReference type="RefSeq" id="WP_101268840.1">
    <property type="nucleotide sequence ID" value="NZ_NWTK01000012.1"/>
</dbReference>
<dbReference type="Pfam" id="PF08668">
    <property type="entry name" value="HDOD"/>
    <property type="match status" value="1"/>
</dbReference>
<dbReference type="Gene3D" id="3.40.50.2300">
    <property type="match status" value="1"/>
</dbReference>
<dbReference type="InterPro" id="IPR011006">
    <property type="entry name" value="CheY-like_superfamily"/>
</dbReference>
<dbReference type="InterPro" id="IPR050595">
    <property type="entry name" value="Bact_response_regulator"/>
</dbReference>
<evidence type="ECO:0000259" key="3">
    <source>
        <dbReference type="PROSITE" id="PS50110"/>
    </source>
</evidence>
<dbReference type="InterPro" id="IPR013976">
    <property type="entry name" value="HDOD"/>
</dbReference>
<evidence type="ECO:0000256" key="2">
    <source>
        <dbReference type="PROSITE-ProRule" id="PRU00169"/>
    </source>
</evidence>
<dbReference type="SUPFAM" id="SSF109604">
    <property type="entry name" value="HD-domain/PDEase-like"/>
    <property type="match status" value="1"/>
</dbReference>
<evidence type="ECO:0000256" key="1">
    <source>
        <dbReference type="ARBA" id="ARBA00022553"/>
    </source>
</evidence>
<dbReference type="GO" id="GO:0000160">
    <property type="term" value="P:phosphorelay signal transduction system"/>
    <property type="evidence" value="ECO:0007669"/>
    <property type="project" value="InterPro"/>
</dbReference>
<dbReference type="PANTHER" id="PTHR44591:SF19">
    <property type="entry name" value="TWO-COMPONENT RESPONSE REGULATOR-RELATED"/>
    <property type="match status" value="1"/>
</dbReference>
<dbReference type="InterPro" id="IPR001789">
    <property type="entry name" value="Sig_transdc_resp-reg_receiver"/>
</dbReference>
<feature type="modified residue" description="4-aspartylphosphate" evidence="2">
    <location>
        <position position="58"/>
    </location>
</feature>